<keyword evidence="1" id="KW-0812">Transmembrane</keyword>
<sequence length="176" mass="20225">MKLTKLSVGLIVAVILAATFILYNNQKKVEHGMQMKLESLAGNSLYEIWHNYTNISSSNMLTQEKLENAQIKLSMVQAYSRVVDTSTNTDILESIAKHYIEKINGMSQNYKSTDSFSQKDEEEYRDIMKNIQNLLSLISQVYYDKKDIEGGKASLSINKNSYYTQLIQYKNSLLQR</sequence>
<evidence type="ECO:0000313" key="3">
    <source>
        <dbReference type="Proteomes" id="UP001580430"/>
    </source>
</evidence>
<evidence type="ECO:0008006" key="4">
    <source>
        <dbReference type="Google" id="ProtNLM"/>
    </source>
</evidence>
<gene>
    <name evidence="2" type="ORF">ACE5LO_17940</name>
</gene>
<protein>
    <recommendedName>
        <fullName evidence="4">Chemotaxis methyl-accepting receptor HlyB-like 4HB MCP domain-containing protein</fullName>
    </recommendedName>
</protein>
<dbReference type="Proteomes" id="UP001580430">
    <property type="component" value="Unassembled WGS sequence"/>
</dbReference>
<evidence type="ECO:0000313" key="2">
    <source>
        <dbReference type="EMBL" id="MFB5762272.1"/>
    </source>
</evidence>
<dbReference type="EMBL" id="JBHIRY010000019">
    <property type="protein sequence ID" value="MFB5762272.1"/>
    <property type="molecule type" value="Genomic_DNA"/>
</dbReference>
<reference evidence="2 3" key="1">
    <citation type="submission" date="2024-09" db="EMBL/GenBank/DDBJ databases">
        <title>Paenibacillus zeirhizospherea sp. nov., isolated from surface of the maize (Zea mays) roots in a horticulture field, Hungary.</title>
        <authorList>
            <person name="Marton D."/>
            <person name="Farkas M."/>
            <person name="Bedics A."/>
            <person name="Toth E."/>
            <person name="Tancsics A."/>
            <person name="Boka K."/>
            <person name="Marati G."/>
            <person name="Kriszt B."/>
            <person name="Cserhati M."/>
        </authorList>
    </citation>
    <scope>NUCLEOTIDE SEQUENCE [LARGE SCALE GENOMIC DNA]</scope>
    <source>
        <strain evidence="2 3">JCM 18446</strain>
    </source>
</reference>
<keyword evidence="1" id="KW-1133">Transmembrane helix</keyword>
<feature type="transmembrane region" description="Helical" evidence="1">
    <location>
        <begin position="6"/>
        <end position="25"/>
    </location>
</feature>
<name>A0ABV5C422_9BACL</name>
<keyword evidence="1" id="KW-0472">Membrane</keyword>
<organism evidence="2 3">
    <name type="scientific">Paenibacillus medicaginis</name>
    <dbReference type="NCBI Taxonomy" id="1470560"/>
    <lineage>
        <taxon>Bacteria</taxon>
        <taxon>Bacillati</taxon>
        <taxon>Bacillota</taxon>
        <taxon>Bacilli</taxon>
        <taxon>Bacillales</taxon>
        <taxon>Paenibacillaceae</taxon>
        <taxon>Paenibacillus</taxon>
    </lineage>
</organism>
<comment type="caution">
    <text evidence="2">The sequence shown here is derived from an EMBL/GenBank/DDBJ whole genome shotgun (WGS) entry which is preliminary data.</text>
</comment>
<proteinExistence type="predicted"/>
<dbReference type="RefSeq" id="WP_375521384.1">
    <property type="nucleotide sequence ID" value="NZ_JBHIRY010000019.1"/>
</dbReference>
<evidence type="ECO:0000256" key="1">
    <source>
        <dbReference type="SAM" id="Phobius"/>
    </source>
</evidence>
<keyword evidence="3" id="KW-1185">Reference proteome</keyword>
<accession>A0ABV5C422</accession>